<sequence length="144" mass="16422">MSGRDCTALLQWALPHLNHRWEGYRRVQRQVCKRLGAHIDALGLADMPAYRRRLEEEPAEWTALRATLRVTVSRFFRDRGMFHALAQSILPALAELALKKGEETLRVWSAGCASGEEPYSVSLLWNFDLRTRFPALDLSAATIE</sequence>
<keyword evidence="2" id="KW-0808">Transferase</keyword>
<accession>A0A1H9YF09</accession>
<feature type="domain" description="CheR-type methyltransferase" evidence="1">
    <location>
        <begin position="31"/>
        <end position="144"/>
    </location>
</feature>
<dbReference type="AlphaFoldDB" id="A0A1H9YF09"/>
<dbReference type="PANTHER" id="PTHR24422:SF10">
    <property type="entry name" value="CHEMOTAXIS PROTEIN METHYLTRANSFERASE 2"/>
    <property type="match status" value="1"/>
</dbReference>
<dbReference type="Gene3D" id="3.40.50.150">
    <property type="entry name" value="Vaccinia Virus protein VP39"/>
    <property type="match status" value="1"/>
</dbReference>
<evidence type="ECO:0000313" key="3">
    <source>
        <dbReference type="Proteomes" id="UP000183339"/>
    </source>
</evidence>
<dbReference type="SUPFAM" id="SSF53335">
    <property type="entry name" value="S-adenosyl-L-methionine-dependent methyltransferases"/>
    <property type="match status" value="1"/>
</dbReference>
<dbReference type="Proteomes" id="UP000183339">
    <property type="component" value="Unassembled WGS sequence"/>
</dbReference>
<dbReference type="InterPro" id="IPR022642">
    <property type="entry name" value="CheR_C"/>
</dbReference>
<dbReference type="PROSITE" id="PS50123">
    <property type="entry name" value="CHER"/>
    <property type="match status" value="1"/>
</dbReference>
<dbReference type="EMBL" id="FOHI01000001">
    <property type="protein sequence ID" value="SES67476.1"/>
    <property type="molecule type" value="Genomic_DNA"/>
</dbReference>
<reference evidence="2 3" key="1">
    <citation type="submission" date="2016-10" db="EMBL/GenBank/DDBJ databases">
        <authorList>
            <person name="de Groot N.N."/>
        </authorList>
    </citation>
    <scope>NUCLEOTIDE SEQUENCE [LARGE SCALE GENOMIC DNA]</scope>
    <source>
        <strain evidence="2 3">Nl7</strain>
    </source>
</reference>
<dbReference type="Pfam" id="PF01739">
    <property type="entry name" value="CheR"/>
    <property type="match status" value="1"/>
</dbReference>
<dbReference type="GO" id="GO:0032259">
    <property type="term" value="P:methylation"/>
    <property type="evidence" value="ECO:0007669"/>
    <property type="project" value="UniProtKB-KW"/>
</dbReference>
<dbReference type="InterPro" id="IPR029063">
    <property type="entry name" value="SAM-dependent_MTases_sf"/>
</dbReference>
<evidence type="ECO:0000259" key="1">
    <source>
        <dbReference type="PROSITE" id="PS50123"/>
    </source>
</evidence>
<organism evidence="2 3">
    <name type="scientific">Nitrosospira multiformis</name>
    <dbReference type="NCBI Taxonomy" id="1231"/>
    <lineage>
        <taxon>Bacteria</taxon>
        <taxon>Pseudomonadati</taxon>
        <taxon>Pseudomonadota</taxon>
        <taxon>Betaproteobacteria</taxon>
        <taxon>Nitrosomonadales</taxon>
        <taxon>Nitrosomonadaceae</taxon>
        <taxon>Nitrosospira</taxon>
    </lineage>
</organism>
<proteinExistence type="predicted"/>
<dbReference type="InterPro" id="IPR000780">
    <property type="entry name" value="CheR_MeTrfase"/>
</dbReference>
<dbReference type="PANTHER" id="PTHR24422">
    <property type="entry name" value="CHEMOTAXIS PROTEIN METHYLTRANSFERASE"/>
    <property type="match status" value="1"/>
</dbReference>
<dbReference type="PRINTS" id="PR00996">
    <property type="entry name" value="CHERMTFRASE"/>
</dbReference>
<dbReference type="OrthoDB" id="9816309at2"/>
<gene>
    <name evidence="2" type="ORF">SAMN05216412_101190</name>
</gene>
<protein>
    <submittedName>
        <fullName evidence="2">Chemotaxis protein methyltransferase CheR</fullName>
    </submittedName>
</protein>
<dbReference type="GO" id="GO:0008757">
    <property type="term" value="F:S-adenosylmethionine-dependent methyltransferase activity"/>
    <property type="evidence" value="ECO:0007669"/>
    <property type="project" value="InterPro"/>
</dbReference>
<name>A0A1H9YF09_9PROT</name>
<evidence type="ECO:0000313" key="2">
    <source>
        <dbReference type="EMBL" id="SES67476.1"/>
    </source>
</evidence>
<dbReference type="InterPro" id="IPR050903">
    <property type="entry name" value="Bact_Chemotaxis_MeTrfase"/>
</dbReference>
<keyword evidence="2" id="KW-0489">Methyltransferase</keyword>
<dbReference type="RefSeq" id="WP_074703798.1">
    <property type="nucleotide sequence ID" value="NZ_FOHI01000001.1"/>
</dbReference>